<evidence type="ECO:0000256" key="1">
    <source>
        <dbReference type="SAM" id="Phobius"/>
    </source>
</evidence>
<dbReference type="InParanoid" id="A0A251RWS0"/>
<organism evidence="2 3">
    <name type="scientific">Helianthus annuus</name>
    <name type="common">Common sunflower</name>
    <dbReference type="NCBI Taxonomy" id="4232"/>
    <lineage>
        <taxon>Eukaryota</taxon>
        <taxon>Viridiplantae</taxon>
        <taxon>Streptophyta</taxon>
        <taxon>Embryophyta</taxon>
        <taxon>Tracheophyta</taxon>
        <taxon>Spermatophyta</taxon>
        <taxon>Magnoliopsida</taxon>
        <taxon>eudicotyledons</taxon>
        <taxon>Gunneridae</taxon>
        <taxon>Pentapetalae</taxon>
        <taxon>asterids</taxon>
        <taxon>campanulids</taxon>
        <taxon>Asterales</taxon>
        <taxon>Asteraceae</taxon>
        <taxon>Asteroideae</taxon>
        <taxon>Heliantheae alliance</taxon>
        <taxon>Heliantheae</taxon>
        <taxon>Helianthus</taxon>
    </lineage>
</organism>
<dbReference type="Proteomes" id="UP000215914">
    <property type="component" value="Chromosome 16"/>
</dbReference>
<dbReference type="EMBL" id="CM007905">
    <property type="protein sequence ID" value="OTF90692.1"/>
    <property type="molecule type" value="Genomic_DNA"/>
</dbReference>
<gene>
    <name evidence="2" type="ORF">HannXRQ_Chr16g0502351</name>
</gene>
<keyword evidence="1" id="KW-0812">Transmembrane</keyword>
<sequence>MLSRIWKTEAHQDRVLKLLMPQRHARSIQTSIQCVLNVYLYFQYLLALFFIYSFFSLLF</sequence>
<name>A0A251RWS0_HELAN</name>
<evidence type="ECO:0000313" key="2">
    <source>
        <dbReference type="EMBL" id="OTF90692.1"/>
    </source>
</evidence>
<accession>A0A251RWS0</accession>
<keyword evidence="1" id="KW-1133">Transmembrane helix</keyword>
<dbReference type="AlphaFoldDB" id="A0A251RWS0"/>
<protein>
    <submittedName>
        <fullName evidence="2">Uncharacterized protein</fullName>
    </submittedName>
</protein>
<evidence type="ECO:0000313" key="3">
    <source>
        <dbReference type="Proteomes" id="UP000215914"/>
    </source>
</evidence>
<keyword evidence="3" id="KW-1185">Reference proteome</keyword>
<keyword evidence="1" id="KW-0472">Membrane</keyword>
<feature type="transmembrane region" description="Helical" evidence="1">
    <location>
        <begin position="34"/>
        <end position="55"/>
    </location>
</feature>
<reference evidence="3" key="1">
    <citation type="journal article" date="2017" name="Nature">
        <title>The sunflower genome provides insights into oil metabolism, flowering and Asterid evolution.</title>
        <authorList>
            <person name="Badouin H."/>
            <person name="Gouzy J."/>
            <person name="Grassa C.J."/>
            <person name="Murat F."/>
            <person name="Staton S.E."/>
            <person name="Cottret L."/>
            <person name="Lelandais-Briere C."/>
            <person name="Owens G.L."/>
            <person name="Carrere S."/>
            <person name="Mayjonade B."/>
            <person name="Legrand L."/>
            <person name="Gill N."/>
            <person name="Kane N.C."/>
            <person name="Bowers J.E."/>
            <person name="Hubner S."/>
            <person name="Bellec A."/>
            <person name="Berard A."/>
            <person name="Berges H."/>
            <person name="Blanchet N."/>
            <person name="Boniface M.C."/>
            <person name="Brunel D."/>
            <person name="Catrice O."/>
            <person name="Chaidir N."/>
            <person name="Claudel C."/>
            <person name="Donnadieu C."/>
            <person name="Faraut T."/>
            <person name="Fievet G."/>
            <person name="Helmstetter N."/>
            <person name="King M."/>
            <person name="Knapp S.J."/>
            <person name="Lai Z."/>
            <person name="Le Paslier M.C."/>
            <person name="Lippi Y."/>
            <person name="Lorenzon L."/>
            <person name="Mandel J.R."/>
            <person name="Marage G."/>
            <person name="Marchand G."/>
            <person name="Marquand E."/>
            <person name="Bret-Mestries E."/>
            <person name="Morien E."/>
            <person name="Nambeesan S."/>
            <person name="Nguyen T."/>
            <person name="Pegot-Espagnet P."/>
            <person name="Pouilly N."/>
            <person name="Raftis F."/>
            <person name="Sallet E."/>
            <person name="Schiex T."/>
            <person name="Thomas J."/>
            <person name="Vandecasteele C."/>
            <person name="Vares D."/>
            <person name="Vear F."/>
            <person name="Vautrin S."/>
            <person name="Crespi M."/>
            <person name="Mangin B."/>
            <person name="Burke J.M."/>
            <person name="Salse J."/>
            <person name="Munos S."/>
            <person name="Vincourt P."/>
            <person name="Rieseberg L.H."/>
            <person name="Langlade N.B."/>
        </authorList>
    </citation>
    <scope>NUCLEOTIDE SEQUENCE [LARGE SCALE GENOMIC DNA]</scope>
    <source>
        <strain evidence="3">cv. SF193</strain>
    </source>
</reference>
<proteinExistence type="predicted"/>